<dbReference type="RefSeq" id="WP_121700042.1">
    <property type="nucleotide sequence ID" value="NZ_JBCLPP010000013.1"/>
</dbReference>
<keyword evidence="15" id="KW-0442">Lipid degradation</keyword>
<protein>
    <recommendedName>
        <fullName evidence="19">Phosphatidylcholine 1-acylhydrolase</fullName>
        <ecNumber evidence="7">3.1.1.32</ecNumber>
        <ecNumber evidence="8">3.1.1.4</ecNumber>
    </recommendedName>
</protein>
<dbReference type="PANTHER" id="PTHR40457">
    <property type="entry name" value="PHOSPHOLIPASE A1"/>
    <property type="match status" value="1"/>
</dbReference>
<keyword evidence="16" id="KW-0443">Lipid metabolism</keyword>
<dbReference type="PANTHER" id="PTHR40457:SF1">
    <property type="entry name" value="PHOSPHOLIPASE A1"/>
    <property type="match status" value="1"/>
</dbReference>
<reference evidence="20 21" key="1">
    <citation type="submission" date="2024-03" db="EMBL/GenBank/DDBJ databases">
        <title>Mouse gut bacterial collection (mGBC) of GemPharmatech.</title>
        <authorList>
            <person name="He Y."/>
            <person name="Dong L."/>
            <person name="Wu D."/>
            <person name="Gao X."/>
            <person name="Lin Z."/>
        </authorList>
    </citation>
    <scope>NUCLEOTIDE SEQUENCE [LARGE SCALE GENOMIC DNA]</scope>
    <source>
        <strain evidence="20 21">54-13</strain>
    </source>
</reference>
<dbReference type="PRINTS" id="PR01486">
    <property type="entry name" value="PHPHLIPASEA1"/>
</dbReference>
<dbReference type="SUPFAM" id="SSF56931">
    <property type="entry name" value="Outer membrane phospholipase A (OMPLA)"/>
    <property type="match status" value="1"/>
</dbReference>
<evidence type="ECO:0000256" key="19">
    <source>
        <dbReference type="ARBA" id="ARBA00032375"/>
    </source>
</evidence>
<organism evidence="20 21">
    <name type="scientific">Heminiphilus faecis</name>
    <dbReference type="NCBI Taxonomy" id="2601703"/>
    <lineage>
        <taxon>Bacteria</taxon>
        <taxon>Pseudomonadati</taxon>
        <taxon>Bacteroidota</taxon>
        <taxon>Bacteroidia</taxon>
        <taxon>Bacteroidales</taxon>
        <taxon>Muribaculaceae</taxon>
        <taxon>Heminiphilus</taxon>
    </lineage>
</organism>
<dbReference type="EMBL" id="JBCLPP010000013">
    <property type="protein sequence ID" value="MEY8245166.1"/>
    <property type="molecule type" value="Genomic_DNA"/>
</dbReference>
<evidence type="ECO:0000256" key="17">
    <source>
        <dbReference type="ARBA" id="ARBA00023136"/>
    </source>
</evidence>
<dbReference type="InterPro" id="IPR036541">
    <property type="entry name" value="PLipase_A1_sf"/>
</dbReference>
<comment type="catalytic activity">
    <reaction evidence="2">
        <text>a 1,2-diacyl-sn-glycero-3-phosphocholine + H2O = a 1-acyl-sn-glycero-3-phosphocholine + a fatty acid + H(+)</text>
        <dbReference type="Rhea" id="RHEA:15801"/>
        <dbReference type="ChEBI" id="CHEBI:15377"/>
        <dbReference type="ChEBI" id="CHEBI:15378"/>
        <dbReference type="ChEBI" id="CHEBI:28868"/>
        <dbReference type="ChEBI" id="CHEBI:57643"/>
        <dbReference type="ChEBI" id="CHEBI:58168"/>
        <dbReference type="EC" id="3.1.1.4"/>
    </reaction>
</comment>
<dbReference type="InterPro" id="IPR003187">
    <property type="entry name" value="PLipase_A1"/>
</dbReference>
<dbReference type="Pfam" id="PF02253">
    <property type="entry name" value="PLA1"/>
    <property type="match status" value="1"/>
</dbReference>
<keyword evidence="11" id="KW-0479">Metal-binding</keyword>
<keyword evidence="17" id="KW-0472">Membrane</keyword>
<keyword evidence="21" id="KW-1185">Reference proteome</keyword>
<comment type="catalytic activity">
    <reaction evidence="1">
        <text>a 1,2-diacyl-sn-glycero-3-phosphocholine + H2O = a 2-acyl-sn-glycero-3-phosphocholine + a fatty acid + H(+)</text>
        <dbReference type="Rhea" id="RHEA:18689"/>
        <dbReference type="ChEBI" id="CHEBI:15377"/>
        <dbReference type="ChEBI" id="CHEBI:15378"/>
        <dbReference type="ChEBI" id="CHEBI:28868"/>
        <dbReference type="ChEBI" id="CHEBI:57643"/>
        <dbReference type="ChEBI" id="CHEBI:57875"/>
        <dbReference type="EC" id="3.1.1.32"/>
    </reaction>
</comment>
<comment type="caution">
    <text evidence="20">The sequence shown here is derived from an EMBL/GenBank/DDBJ whole genome shotgun (WGS) entry which is preliminary data.</text>
</comment>
<keyword evidence="14" id="KW-0106">Calcium</keyword>
<evidence type="ECO:0000256" key="7">
    <source>
        <dbReference type="ARBA" id="ARBA00013179"/>
    </source>
</evidence>
<sequence length="278" mass="32122">MRRLLLISVITLIAIAARGQIISPSPSEVIDTDSVRKAFDNSPFFGLYKDNYFIFGPSVGPKATKANTNVKFQISIAQRLTKSVLPWHTYLYLFYTQKCFWNVLQKSFPMTDLNFNPGIGLTKPLFVKNRFIGKVSLILEHESNGKSHKASRSWNRISLAANIFIDPTMMIYGKYWIPIVDGENNRDLLDYYGLYQFGMSYNTLSKRFGASIILTKRKGWNLNYNTVVELSYKLSNNENQYLFLQFYNGYGEGLLDYNKFRSQLRVGFVIKPVFFSEF</sequence>
<evidence type="ECO:0000256" key="4">
    <source>
        <dbReference type="ARBA" id="ARBA00004571"/>
    </source>
</evidence>
<dbReference type="Proteomes" id="UP001565200">
    <property type="component" value="Unassembled WGS sequence"/>
</dbReference>
<keyword evidence="12" id="KW-0732">Signal</keyword>
<evidence type="ECO:0000256" key="12">
    <source>
        <dbReference type="ARBA" id="ARBA00022729"/>
    </source>
</evidence>
<proteinExistence type="inferred from homology"/>
<comment type="cofactor">
    <cofactor evidence="3">
        <name>Ca(2+)</name>
        <dbReference type="ChEBI" id="CHEBI:29108"/>
    </cofactor>
</comment>
<evidence type="ECO:0000256" key="6">
    <source>
        <dbReference type="ARBA" id="ARBA00011702"/>
    </source>
</evidence>
<keyword evidence="10" id="KW-0812">Transmembrane</keyword>
<evidence type="ECO:0000256" key="10">
    <source>
        <dbReference type="ARBA" id="ARBA00022692"/>
    </source>
</evidence>
<name>A0ABV4CWX3_9BACT</name>
<evidence type="ECO:0000256" key="14">
    <source>
        <dbReference type="ARBA" id="ARBA00022837"/>
    </source>
</evidence>
<evidence type="ECO:0000256" key="5">
    <source>
        <dbReference type="ARBA" id="ARBA00010525"/>
    </source>
</evidence>
<gene>
    <name evidence="20" type="ORF">AAK873_05985</name>
</gene>
<evidence type="ECO:0000313" key="21">
    <source>
        <dbReference type="Proteomes" id="UP001565200"/>
    </source>
</evidence>
<accession>A0ABV4CWX3</accession>
<dbReference type="EC" id="3.1.1.4" evidence="8"/>
<comment type="subunit">
    <text evidence="6">Homodimer; dimerization is reversible, and the dimeric form is the active one.</text>
</comment>
<comment type="similarity">
    <text evidence="5">Belongs to the phospholipase A1 family.</text>
</comment>
<evidence type="ECO:0000313" key="20">
    <source>
        <dbReference type="EMBL" id="MEY8245166.1"/>
    </source>
</evidence>
<evidence type="ECO:0000256" key="11">
    <source>
        <dbReference type="ARBA" id="ARBA00022723"/>
    </source>
</evidence>
<evidence type="ECO:0000256" key="9">
    <source>
        <dbReference type="ARBA" id="ARBA00022452"/>
    </source>
</evidence>
<dbReference type="EC" id="3.1.1.32" evidence="7"/>
<comment type="subcellular location">
    <subcellularLocation>
        <location evidence="4">Cell outer membrane</location>
        <topology evidence="4">Multi-pass membrane protein</topology>
    </subcellularLocation>
</comment>
<keyword evidence="9" id="KW-1134">Transmembrane beta strand</keyword>
<keyword evidence="13" id="KW-0378">Hydrolase</keyword>
<evidence type="ECO:0000256" key="16">
    <source>
        <dbReference type="ARBA" id="ARBA00023098"/>
    </source>
</evidence>
<evidence type="ECO:0000256" key="18">
    <source>
        <dbReference type="ARBA" id="ARBA00023237"/>
    </source>
</evidence>
<evidence type="ECO:0000256" key="8">
    <source>
        <dbReference type="ARBA" id="ARBA00013278"/>
    </source>
</evidence>
<evidence type="ECO:0000256" key="1">
    <source>
        <dbReference type="ARBA" id="ARBA00000111"/>
    </source>
</evidence>
<evidence type="ECO:0000256" key="3">
    <source>
        <dbReference type="ARBA" id="ARBA00001913"/>
    </source>
</evidence>
<keyword evidence="18" id="KW-0998">Cell outer membrane</keyword>
<evidence type="ECO:0000256" key="15">
    <source>
        <dbReference type="ARBA" id="ARBA00022963"/>
    </source>
</evidence>
<dbReference type="Gene3D" id="2.40.230.10">
    <property type="entry name" value="Phospholipase A1"/>
    <property type="match status" value="1"/>
</dbReference>
<evidence type="ECO:0000256" key="13">
    <source>
        <dbReference type="ARBA" id="ARBA00022801"/>
    </source>
</evidence>
<evidence type="ECO:0000256" key="2">
    <source>
        <dbReference type="ARBA" id="ARBA00001604"/>
    </source>
</evidence>